<dbReference type="PANTHER" id="PTHR46696:SF1">
    <property type="entry name" value="CYTOCHROME P450 YJIB-RELATED"/>
    <property type="match status" value="1"/>
</dbReference>
<dbReference type="EMBL" id="AOPZ01000300">
    <property type="protein sequence ID" value="EPH41611.1"/>
    <property type="molecule type" value="Genomic_DNA"/>
</dbReference>
<dbReference type="Gene3D" id="1.10.630.10">
    <property type="entry name" value="Cytochrome P450"/>
    <property type="match status" value="1"/>
</dbReference>
<keyword evidence="5 7" id="KW-0408">Iron</keyword>
<dbReference type="Proteomes" id="UP000014629">
    <property type="component" value="Unassembled WGS sequence"/>
</dbReference>
<accession>S3ZD75</accession>
<dbReference type="PROSITE" id="PS00086">
    <property type="entry name" value="CYTOCHROME_P450"/>
    <property type="match status" value="1"/>
</dbReference>
<evidence type="ECO:0000256" key="6">
    <source>
        <dbReference type="ARBA" id="ARBA00023033"/>
    </source>
</evidence>
<dbReference type="PRINTS" id="PR00359">
    <property type="entry name" value="BP450"/>
</dbReference>
<dbReference type="GO" id="GO:0020037">
    <property type="term" value="F:heme binding"/>
    <property type="evidence" value="ECO:0007669"/>
    <property type="project" value="InterPro"/>
</dbReference>
<evidence type="ECO:0000256" key="5">
    <source>
        <dbReference type="ARBA" id="ARBA00023004"/>
    </source>
</evidence>
<comment type="caution">
    <text evidence="8">The sequence shown here is derived from an EMBL/GenBank/DDBJ whole genome shotgun (WGS) entry which is preliminary data.</text>
</comment>
<dbReference type="InterPro" id="IPR036396">
    <property type="entry name" value="Cyt_P450_sf"/>
</dbReference>
<dbReference type="SUPFAM" id="SSF48264">
    <property type="entry name" value="Cytochrome P450"/>
    <property type="match status" value="1"/>
</dbReference>
<dbReference type="PANTHER" id="PTHR46696">
    <property type="entry name" value="P450, PUTATIVE (EUROFUNG)-RELATED"/>
    <property type="match status" value="1"/>
</dbReference>
<keyword evidence="6 7" id="KW-0503">Monooxygenase</keyword>
<dbReference type="InterPro" id="IPR002397">
    <property type="entry name" value="Cyt_P450_B"/>
</dbReference>
<evidence type="ECO:0000256" key="1">
    <source>
        <dbReference type="ARBA" id="ARBA00010617"/>
    </source>
</evidence>
<gene>
    <name evidence="8" type="ORF">STRAU_5328</name>
</gene>
<evidence type="ECO:0000256" key="3">
    <source>
        <dbReference type="ARBA" id="ARBA00022723"/>
    </source>
</evidence>
<keyword evidence="2 7" id="KW-0349">Heme</keyword>
<dbReference type="Pfam" id="PF00067">
    <property type="entry name" value="p450"/>
    <property type="match status" value="1"/>
</dbReference>
<dbReference type="PATRIC" id="fig|1286094.4.peg.5261"/>
<evidence type="ECO:0000313" key="9">
    <source>
        <dbReference type="Proteomes" id="UP000014629"/>
    </source>
</evidence>
<dbReference type="InterPro" id="IPR001128">
    <property type="entry name" value="Cyt_P450"/>
</dbReference>
<evidence type="ECO:0000256" key="2">
    <source>
        <dbReference type="ARBA" id="ARBA00022617"/>
    </source>
</evidence>
<dbReference type="GO" id="GO:0005506">
    <property type="term" value="F:iron ion binding"/>
    <property type="evidence" value="ECO:0007669"/>
    <property type="project" value="InterPro"/>
</dbReference>
<evidence type="ECO:0000313" key="8">
    <source>
        <dbReference type="EMBL" id="EPH41611.1"/>
    </source>
</evidence>
<evidence type="ECO:0000256" key="7">
    <source>
        <dbReference type="RuleBase" id="RU000461"/>
    </source>
</evidence>
<evidence type="ECO:0000256" key="4">
    <source>
        <dbReference type="ARBA" id="ARBA00023002"/>
    </source>
</evidence>
<dbReference type="AlphaFoldDB" id="S3ZD75"/>
<protein>
    <submittedName>
        <fullName evidence="8">Putative Cytochrome</fullName>
    </submittedName>
</protein>
<name>S3ZD75_9ACTN</name>
<keyword evidence="3 7" id="KW-0479">Metal-binding</keyword>
<sequence length="404" mass="43811">MLDVRGRDQAGEAAVLRGRGAAVEVELPGGVRAWAVVRQRYLRQLLVDERVSKDARLHWPAFAAGQITRQWPLYPWVALENMLTTHGERRARLRRLVLGAFTARRIEALRPRLEQETARLVGDLAARPAGQALDLRADFAQVLPIRAISGLLGVGERSEKVLCAALDVGFSSACSAGQMSAAMAQISEVLTDLVAAKRAAPGADVTSALLQVRDRGEALSEAELLDTLQLLLAAGLETLTTFITNAIAALLIDPRQLEHVRCGRAGWDDVLAETLRTRAPAAFMPLRYAVTDIELDDGTLIKKGDAIIVSFAAACLDPEAYGKDAAVFDVLRTTGRDNLAFGHGAHYCLGAPMARLETTIALRALFGRFPRMRLAVPPRDLQPVPSFIVNGYQRLPVLLGPPAR</sequence>
<keyword evidence="9" id="KW-1185">Reference proteome</keyword>
<reference evidence="8 9" key="1">
    <citation type="submission" date="2013-02" db="EMBL/GenBank/DDBJ databases">
        <title>Draft Genome Sequence of Streptomyces aurantiacus, Which Produces Setomimycin.</title>
        <authorList>
            <person name="Gruening B.A."/>
            <person name="Praeg A."/>
            <person name="Erxleben A."/>
            <person name="Guenther S."/>
            <person name="Mueller M."/>
        </authorList>
    </citation>
    <scope>NUCLEOTIDE SEQUENCE [LARGE SCALE GENOMIC DNA]</scope>
    <source>
        <strain evidence="8 9">JA 4570</strain>
    </source>
</reference>
<dbReference type="InterPro" id="IPR017972">
    <property type="entry name" value="Cyt_P450_CS"/>
</dbReference>
<dbReference type="RefSeq" id="WP_016643450.1">
    <property type="nucleotide sequence ID" value="NZ_AOPZ01000300.1"/>
</dbReference>
<comment type="similarity">
    <text evidence="1 7">Belongs to the cytochrome P450 family.</text>
</comment>
<keyword evidence="4 7" id="KW-0560">Oxidoreductase</keyword>
<dbReference type="FunFam" id="1.10.630.10:FF:000018">
    <property type="entry name" value="Cytochrome P450 monooxygenase"/>
    <property type="match status" value="1"/>
</dbReference>
<organism evidence="8 9">
    <name type="scientific">Streptomyces aurantiacus JA 4570</name>
    <dbReference type="NCBI Taxonomy" id="1286094"/>
    <lineage>
        <taxon>Bacteria</taxon>
        <taxon>Bacillati</taxon>
        <taxon>Actinomycetota</taxon>
        <taxon>Actinomycetes</taxon>
        <taxon>Kitasatosporales</taxon>
        <taxon>Streptomycetaceae</taxon>
        <taxon>Streptomyces</taxon>
        <taxon>Streptomyces aurantiacus group</taxon>
    </lineage>
</organism>
<proteinExistence type="inferred from homology"/>
<dbReference type="GO" id="GO:0004497">
    <property type="term" value="F:monooxygenase activity"/>
    <property type="evidence" value="ECO:0007669"/>
    <property type="project" value="UniProtKB-KW"/>
</dbReference>
<dbReference type="GO" id="GO:0016705">
    <property type="term" value="F:oxidoreductase activity, acting on paired donors, with incorporation or reduction of molecular oxygen"/>
    <property type="evidence" value="ECO:0007669"/>
    <property type="project" value="InterPro"/>
</dbReference>